<name>A0A4R4RTW3_9ACTN</name>
<dbReference type="CDD" id="cd17991">
    <property type="entry name" value="DEXHc_TRCF"/>
    <property type="match status" value="1"/>
</dbReference>
<proteinExistence type="inferred from homology"/>
<feature type="domain" description="Helicase C-terminal" evidence="15">
    <location>
        <begin position="863"/>
        <end position="1020"/>
    </location>
</feature>
<dbReference type="InterPro" id="IPR011545">
    <property type="entry name" value="DEAD/DEAH_box_helicase_dom"/>
</dbReference>
<reference evidence="16 17" key="1">
    <citation type="submission" date="2019-02" db="EMBL/GenBank/DDBJ databases">
        <title>Draft genome sequences of novel Actinobacteria.</title>
        <authorList>
            <person name="Sahin N."/>
            <person name="Ay H."/>
            <person name="Saygin H."/>
        </authorList>
    </citation>
    <scope>NUCLEOTIDE SEQUENCE [LARGE SCALE GENOMIC DNA]</scope>
    <source>
        <strain evidence="16 17">KC603</strain>
    </source>
</reference>
<dbReference type="InterPro" id="IPR003711">
    <property type="entry name" value="CarD-like/TRCF_RID"/>
</dbReference>
<sequence>MSLSGLLSALLGDDGDPTLRSAVADARSAAVTALDLTAPPALRPFVAGAIAADGAGDGDGVGAGRTVLAVTATGREAEDLATELRCLLPPESVVEYPAWETLPHERLSPRSDTVGRRLAVLRRLVHPDLESGGPIKVVVAPVRSVLQPQVAGLADLRPVALRPGDDVSLDSVVEQLAAAAYVRVDLVERRGEFAVRGGIVDVFPPTEEHPLRVDFWGDTVEEVRYFTVADQRSTDVAEHGLWAPPCRELLLTDDVRRRAAALAHEHPELGEMLEKIAAGIAVEGMESLAPALVDDMEMLIDLLPAGTHVLVCDPERVRTRAHDMVATSREFLDASWAAAAGGGKAPIDLGAAAYRTLGDVRAQAIRRGLPWWSLSSFGLGSIDDGDGSRPARPEKVDLDADLYAVDLGEDLVTAGAVETRELDVRPAETYRGDTKRAVADLSGWLATGGRAVLVTGGHGTAERVVEVLGESEVPARYVEHVDTVPEPGVVLVTTGGLKHGFVASSAVLAVLTEDDLTGQRVSTKGTTRMPSRRRNQVDPLQLKPGDYVVHDQHGVGRYIEMTSRTVQGATREYLVVEYAASKRGQPADRLYVPTDQLEQVTKYVGGDAPSLDRIGGSDWARRKGRARKAVKEIAAELIKLYAARQAAPGHAFGPDTPWQRELEDAFPYVETTDQLSTIDEVKRDMEREIPMDRVIAGDVGYGKTEIAVRAAFKAVQDGKQVGVLVPTTLLVGQHFSTFSERFAPFPVTVRALSRFQSDSEAAETIEGLHDGTVDVVIGTHRLITGDVRFKDLGLLIVDEEQRFGVEHKEKLKHLRANVDVLTMSATPIPRTLEMSITGIRDMSVITTPPEERHPVLTYVGGYDEKQVGAAIRRELMRDGQVFFVHNRVDTIEKVAAHLRELVPEARIATAHGQMGEHLLEQVINAFWQREVDVLVCTTIVETGLDISNANTLVVDRSERLGLSQLHQLRGRVGRGRERAYAYFFYPRETPLTEEAHERLATIAQHSDLGSGMQVAMKDLEIRGAGNLLGGEQSGHIADVGFDLYVRLVGEAVSEYRGDGADATPEVRIELPVDAHIPHDYVASERLRLEAYRRLSEAADDAAVDAVLEELVDRYGEPPEPVENLLAVARFRAHARRAGLSEVTVQGTYIRFAHVELADWQRVRLSRLYPKSLVKDAVGTMLVPRPRPTQIGGPQLRGVELLAWAKTVIDDVIAHQPDVAGSRAG</sequence>
<comment type="caution">
    <text evidence="16">The sequence shown here is derived from an EMBL/GenBank/DDBJ whole genome shotgun (WGS) entry which is preliminary data.</text>
</comment>
<evidence type="ECO:0000313" key="17">
    <source>
        <dbReference type="Proteomes" id="UP000295621"/>
    </source>
</evidence>
<dbReference type="InterPro" id="IPR001650">
    <property type="entry name" value="Helicase_C-like"/>
</dbReference>
<dbReference type="SMART" id="SM00487">
    <property type="entry name" value="DEXDc"/>
    <property type="match status" value="1"/>
</dbReference>
<comment type="subcellular location">
    <subcellularLocation>
        <location evidence="1 13">Cytoplasm</location>
    </subcellularLocation>
</comment>
<dbReference type="Pfam" id="PF02559">
    <property type="entry name" value="CarD_TRCF_RID"/>
    <property type="match status" value="1"/>
</dbReference>
<dbReference type="OrthoDB" id="9804325at2"/>
<dbReference type="EC" id="3.6.4.-" evidence="13"/>
<comment type="function">
    <text evidence="13">Couples transcription and DNA repair by recognizing RNA polymerase (RNAP) stalled at DNA lesions. Mediates ATP-dependent release of RNAP and its truncated transcript from the DNA, and recruitment of nucleotide excision repair machinery to the damaged site.</text>
</comment>
<organism evidence="16 17">
    <name type="scientific">Jiangella ureilytica</name>
    <dbReference type="NCBI Taxonomy" id="2530374"/>
    <lineage>
        <taxon>Bacteria</taxon>
        <taxon>Bacillati</taxon>
        <taxon>Actinomycetota</taxon>
        <taxon>Actinomycetes</taxon>
        <taxon>Jiangellales</taxon>
        <taxon>Jiangellaceae</taxon>
        <taxon>Jiangella</taxon>
    </lineage>
</organism>
<dbReference type="Gene3D" id="3.30.2060.10">
    <property type="entry name" value="Penicillin-binding protein 1b domain"/>
    <property type="match status" value="1"/>
</dbReference>
<dbReference type="RefSeq" id="WP_131980584.1">
    <property type="nucleotide sequence ID" value="NZ_SMKL01000011.1"/>
</dbReference>
<dbReference type="Pfam" id="PF00271">
    <property type="entry name" value="Helicase_C"/>
    <property type="match status" value="1"/>
</dbReference>
<evidence type="ECO:0000256" key="8">
    <source>
        <dbReference type="ARBA" id="ARBA00023125"/>
    </source>
</evidence>
<dbReference type="HAMAP" id="MF_00969">
    <property type="entry name" value="TRCF"/>
    <property type="match status" value="1"/>
</dbReference>
<dbReference type="GO" id="GO:0005737">
    <property type="term" value="C:cytoplasm"/>
    <property type="evidence" value="ECO:0007669"/>
    <property type="project" value="UniProtKB-SubCell"/>
</dbReference>
<dbReference type="FunFam" id="3.40.50.300:FF:000300">
    <property type="entry name" value="Transcription-repair-coupling factor"/>
    <property type="match status" value="1"/>
</dbReference>
<dbReference type="GO" id="GO:0016787">
    <property type="term" value="F:hydrolase activity"/>
    <property type="evidence" value="ECO:0007669"/>
    <property type="project" value="UniProtKB-KW"/>
</dbReference>
<keyword evidence="9 13" id="KW-0234">DNA repair</keyword>
<dbReference type="SUPFAM" id="SSF52540">
    <property type="entry name" value="P-loop containing nucleoside triphosphate hydrolases"/>
    <property type="match status" value="4"/>
</dbReference>
<dbReference type="GO" id="GO:0000716">
    <property type="term" value="P:transcription-coupled nucleotide-excision repair, DNA damage recognition"/>
    <property type="evidence" value="ECO:0007669"/>
    <property type="project" value="UniProtKB-UniRule"/>
</dbReference>
<dbReference type="Gene3D" id="2.40.10.170">
    <property type="match status" value="1"/>
</dbReference>
<dbReference type="PROSITE" id="PS51194">
    <property type="entry name" value="HELICASE_CTER"/>
    <property type="match status" value="1"/>
</dbReference>
<dbReference type="GO" id="GO:0005524">
    <property type="term" value="F:ATP binding"/>
    <property type="evidence" value="ECO:0007669"/>
    <property type="project" value="UniProtKB-UniRule"/>
</dbReference>
<keyword evidence="4 13" id="KW-0227">DNA damage</keyword>
<evidence type="ECO:0000259" key="14">
    <source>
        <dbReference type="PROSITE" id="PS51192"/>
    </source>
</evidence>
<evidence type="ECO:0000256" key="2">
    <source>
        <dbReference type="ARBA" id="ARBA00022490"/>
    </source>
</evidence>
<keyword evidence="7 13" id="KW-0067">ATP-binding</keyword>
<dbReference type="SMART" id="SM01058">
    <property type="entry name" value="CarD_TRCF"/>
    <property type="match status" value="1"/>
</dbReference>
<dbReference type="PANTHER" id="PTHR47964:SF1">
    <property type="entry name" value="ATP-DEPENDENT DNA HELICASE HOMOLOG RECG, CHLOROPLASTIC"/>
    <property type="match status" value="1"/>
</dbReference>
<gene>
    <name evidence="13 16" type="primary">mfd</name>
    <name evidence="16" type="ORF">E1212_06655</name>
</gene>
<evidence type="ECO:0000256" key="6">
    <source>
        <dbReference type="ARBA" id="ARBA00022806"/>
    </source>
</evidence>
<accession>A0A4R4RTW3</accession>
<dbReference type="InterPro" id="IPR037235">
    <property type="entry name" value="TRCF-like_C_D7"/>
</dbReference>
<evidence type="ECO:0000259" key="15">
    <source>
        <dbReference type="PROSITE" id="PS51194"/>
    </source>
</evidence>
<dbReference type="InterPro" id="IPR004576">
    <property type="entry name" value="Mfd"/>
</dbReference>
<evidence type="ECO:0000256" key="12">
    <source>
        <dbReference type="ARBA" id="ARBA00070128"/>
    </source>
</evidence>
<evidence type="ECO:0000256" key="1">
    <source>
        <dbReference type="ARBA" id="ARBA00004496"/>
    </source>
</evidence>
<keyword evidence="6" id="KW-0347">Helicase</keyword>
<dbReference type="SMART" id="SM00982">
    <property type="entry name" value="TRCF"/>
    <property type="match status" value="1"/>
</dbReference>
<comment type="similarity">
    <text evidence="10 13">In the N-terminal section; belongs to the UvrB family.</text>
</comment>
<keyword evidence="2 13" id="KW-0963">Cytoplasm</keyword>
<dbReference type="Gene3D" id="3.40.50.11180">
    <property type="match status" value="1"/>
</dbReference>
<dbReference type="NCBIfam" id="TIGR00580">
    <property type="entry name" value="mfd"/>
    <property type="match status" value="1"/>
</dbReference>
<dbReference type="Gene3D" id="3.90.1150.50">
    <property type="entry name" value="Transcription-repair-coupling factor, D7 domain"/>
    <property type="match status" value="1"/>
</dbReference>
<evidence type="ECO:0000256" key="3">
    <source>
        <dbReference type="ARBA" id="ARBA00022741"/>
    </source>
</evidence>
<dbReference type="Pfam" id="PF00270">
    <property type="entry name" value="DEAD"/>
    <property type="match status" value="1"/>
</dbReference>
<dbReference type="EMBL" id="SMKL01000011">
    <property type="protein sequence ID" value="TDC53094.1"/>
    <property type="molecule type" value="Genomic_DNA"/>
</dbReference>
<comment type="similarity">
    <text evidence="11 13">In the C-terminal section; belongs to the helicase family. RecG subfamily.</text>
</comment>
<feature type="domain" description="Helicase ATP-binding" evidence="14">
    <location>
        <begin position="684"/>
        <end position="845"/>
    </location>
</feature>
<evidence type="ECO:0000256" key="11">
    <source>
        <dbReference type="ARBA" id="ARBA00061399"/>
    </source>
</evidence>
<dbReference type="PANTHER" id="PTHR47964">
    <property type="entry name" value="ATP-DEPENDENT DNA HELICASE HOMOLOG RECG, CHLOROPLASTIC"/>
    <property type="match status" value="1"/>
</dbReference>
<dbReference type="Pfam" id="PF03461">
    <property type="entry name" value="TRCF"/>
    <property type="match status" value="1"/>
</dbReference>
<evidence type="ECO:0000256" key="9">
    <source>
        <dbReference type="ARBA" id="ARBA00023204"/>
    </source>
</evidence>
<keyword evidence="17" id="KW-1185">Reference proteome</keyword>
<evidence type="ECO:0000256" key="7">
    <source>
        <dbReference type="ARBA" id="ARBA00022840"/>
    </source>
</evidence>
<dbReference type="SUPFAM" id="SSF143517">
    <property type="entry name" value="TRCF domain-like"/>
    <property type="match status" value="1"/>
</dbReference>
<dbReference type="Gene3D" id="3.40.50.300">
    <property type="entry name" value="P-loop containing nucleotide triphosphate hydrolases"/>
    <property type="match status" value="2"/>
</dbReference>
<dbReference type="Proteomes" id="UP000295621">
    <property type="component" value="Unassembled WGS sequence"/>
</dbReference>
<dbReference type="GO" id="GO:0003684">
    <property type="term" value="F:damaged DNA binding"/>
    <property type="evidence" value="ECO:0007669"/>
    <property type="project" value="InterPro"/>
</dbReference>
<dbReference type="Pfam" id="PF17757">
    <property type="entry name" value="UvrB_inter"/>
    <property type="match status" value="1"/>
</dbReference>
<evidence type="ECO:0000256" key="10">
    <source>
        <dbReference type="ARBA" id="ARBA00061104"/>
    </source>
</evidence>
<dbReference type="GO" id="GO:0006355">
    <property type="term" value="P:regulation of DNA-templated transcription"/>
    <property type="evidence" value="ECO:0007669"/>
    <property type="project" value="UniProtKB-UniRule"/>
</dbReference>
<evidence type="ECO:0000256" key="4">
    <source>
        <dbReference type="ARBA" id="ARBA00022763"/>
    </source>
</evidence>
<dbReference type="SMART" id="SM00490">
    <property type="entry name" value="HELICc"/>
    <property type="match status" value="1"/>
</dbReference>
<dbReference type="InterPro" id="IPR047112">
    <property type="entry name" value="RecG/Mfd"/>
</dbReference>
<dbReference type="GO" id="GO:0003678">
    <property type="term" value="F:DNA helicase activity"/>
    <property type="evidence" value="ECO:0007669"/>
    <property type="project" value="TreeGrafter"/>
</dbReference>
<dbReference type="FunFam" id="3.40.50.300:FF:000546">
    <property type="entry name" value="Transcription-repair-coupling factor"/>
    <property type="match status" value="1"/>
</dbReference>
<dbReference type="PROSITE" id="PS51192">
    <property type="entry name" value="HELICASE_ATP_BIND_1"/>
    <property type="match status" value="1"/>
</dbReference>
<dbReference type="InterPro" id="IPR036101">
    <property type="entry name" value="CarD-like/TRCF_RID_sf"/>
</dbReference>
<evidence type="ECO:0000313" key="16">
    <source>
        <dbReference type="EMBL" id="TDC53094.1"/>
    </source>
</evidence>
<keyword evidence="3 13" id="KW-0547">Nucleotide-binding</keyword>
<dbReference type="SUPFAM" id="SSF141259">
    <property type="entry name" value="CarD-like"/>
    <property type="match status" value="1"/>
</dbReference>
<dbReference type="InterPro" id="IPR041471">
    <property type="entry name" value="UvrB_inter"/>
</dbReference>
<keyword evidence="5 13" id="KW-0378">Hydrolase</keyword>
<evidence type="ECO:0000256" key="13">
    <source>
        <dbReference type="HAMAP-Rule" id="MF_00969"/>
    </source>
</evidence>
<evidence type="ECO:0000256" key="5">
    <source>
        <dbReference type="ARBA" id="ARBA00022801"/>
    </source>
</evidence>
<dbReference type="AlphaFoldDB" id="A0A4R4RTW3"/>
<keyword evidence="8 13" id="KW-0238">DNA-binding</keyword>
<dbReference type="InterPro" id="IPR014001">
    <property type="entry name" value="Helicase_ATP-bd"/>
</dbReference>
<dbReference type="InterPro" id="IPR005118">
    <property type="entry name" value="TRCF_C"/>
</dbReference>
<protein>
    <recommendedName>
        <fullName evidence="12 13">Transcription-repair-coupling factor</fullName>
        <shortName evidence="13">TRCF</shortName>
        <ecNumber evidence="13">3.6.4.-</ecNumber>
    </recommendedName>
</protein>
<dbReference type="InterPro" id="IPR027417">
    <property type="entry name" value="P-loop_NTPase"/>
</dbReference>